<protein>
    <recommendedName>
        <fullName evidence="2">ASCH domain-containing protein</fullName>
    </recommendedName>
</protein>
<feature type="region of interest" description="Disordered" evidence="1">
    <location>
        <begin position="1"/>
        <end position="62"/>
    </location>
</feature>
<dbReference type="eggNOG" id="COG4405">
    <property type="taxonomic scope" value="Bacteria"/>
</dbReference>
<dbReference type="CDD" id="cd06553">
    <property type="entry name" value="ASCH_Ef3133_like"/>
    <property type="match status" value="1"/>
</dbReference>
<dbReference type="PANTHER" id="PTHR39203:SF1">
    <property type="entry name" value="CYTOPLASMIC PROTEIN"/>
    <property type="match status" value="1"/>
</dbReference>
<dbReference type="InterPro" id="IPR009326">
    <property type="entry name" value="DUF984"/>
</dbReference>
<dbReference type="PANTHER" id="PTHR39203">
    <property type="entry name" value="CYTOPLASMIC PROTEIN-RELATED"/>
    <property type="match status" value="1"/>
</dbReference>
<comment type="caution">
    <text evidence="3">The sequence shown here is derived from an EMBL/GenBank/DDBJ whole genome shotgun (WGS) entry which is preliminary data.</text>
</comment>
<keyword evidence="4" id="KW-1185">Reference proteome</keyword>
<dbReference type="AlphaFoldDB" id="K9F1C3"/>
<evidence type="ECO:0000313" key="4">
    <source>
        <dbReference type="Proteomes" id="UP000009888"/>
    </source>
</evidence>
<dbReference type="STRING" id="202789.GCA_001457435_01088"/>
<evidence type="ECO:0000313" key="3">
    <source>
        <dbReference type="EMBL" id="EKU95270.1"/>
    </source>
</evidence>
<evidence type="ECO:0000259" key="2">
    <source>
        <dbReference type="SMART" id="SM01022"/>
    </source>
</evidence>
<dbReference type="EMBL" id="AGWL01000005">
    <property type="protein sequence ID" value="EKU95270.1"/>
    <property type="molecule type" value="Genomic_DNA"/>
</dbReference>
<feature type="compositionally biased region" description="Basic and acidic residues" evidence="1">
    <location>
        <begin position="1"/>
        <end position="20"/>
    </location>
</feature>
<dbReference type="Gene3D" id="3.10.400.10">
    <property type="entry name" value="Sulfate adenylyltransferase"/>
    <property type="match status" value="1"/>
</dbReference>
<organism evidence="3 4">
    <name type="scientific">Actinobaculum massiliense ACS-171-V-Col2</name>
    <dbReference type="NCBI Taxonomy" id="883066"/>
    <lineage>
        <taxon>Bacteria</taxon>
        <taxon>Bacillati</taxon>
        <taxon>Actinomycetota</taxon>
        <taxon>Actinomycetes</taxon>
        <taxon>Actinomycetales</taxon>
        <taxon>Actinomycetaceae</taxon>
        <taxon>Actinobaculum</taxon>
    </lineage>
</organism>
<dbReference type="SMART" id="SM01022">
    <property type="entry name" value="ASCH"/>
    <property type="match status" value="1"/>
</dbReference>
<dbReference type="RefSeq" id="WP_007001237.1">
    <property type="nucleotide sequence ID" value="NZ_JH992955.1"/>
</dbReference>
<feature type="compositionally biased region" description="Low complexity" evidence="1">
    <location>
        <begin position="46"/>
        <end position="58"/>
    </location>
</feature>
<accession>K9F1C3</accession>
<dbReference type="SUPFAM" id="SSF88697">
    <property type="entry name" value="PUA domain-like"/>
    <property type="match status" value="1"/>
</dbReference>
<proteinExistence type="predicted"/>
<dbReference type="Proteomes" id="UP000009888">
    <property type="component" value="Unassembled WGS sequence"/>
</dbReference>
<dbReference type="Pfam" id="PF04266">
    <property type="entry name" value="ASCH"/>
    <property type="match status" value="1"/>
</dbReference>
<dbReference type="HOGENOM" id="CLU_102450_3_0_11"/>
<sequence>MEIFDFSKRNKRATADDSRAEQPTAEQPTAEQPIAEALTDADASGAQAPAPQTPATQPELSNEIPQVPDADLEAFWTRAITRAKLNPLEVVLGSDNASVFRPPAFAFGDGPEMATELAQLVISGQKTATTSLAKAYEETGEGLPQVGELAIVTDGSGAPCALIVTEQVEVMPFLEVDATVARAEGEGDLSLEYWRAAHQEFFGREAALFGIDFNPEADEVVVEHFKVLYSPELHEA</sequence>
<dbReference type="PATRIC" id="fig|883066.3.peg.1077"/>
<evidence type="ECO:0000256" key="1">
    <source>
        <dbReference type="SAM" id="MobiDB-lite"/>
    </source>
</evidence>
<name>K9F1C3_9ACTO</name>
<reference evidence="3 4" key="1">
    <citation type="submission" date="2012-09" db="EMBL/GenBank/DDBJ databases">
        <title>The Genome Sequence of Actinobaculum massiliae ACS-171-V-COL2.</title>
        <authorList>
            <consortium name="The Broad Institute Genome Sequencing Platform"/>
            <person name="Earl A."/>
            <person name="Ward D."/>
            <person name="Feldgarden M."/>
            <person name="Gevers D."/>
            <person name="Saerens B."/>
            <person name="Vaneechoutte M."/>
            <person name="Walker B."/>
            <person name="Young S.K."/>
            <person name="Zeng Q."/>
            <person name="Gargeya S."/>
            <person name="Fitzgerald M."/>
            <person name="Haas B."/>
            <person name="Abouelleil A."/>
            <person name="Alvarado L."/>
            <person name="Arachchi H.M."/>
            <person name="Berlin A."/>
            <person name="Chapman S.B."/>
            <person name="Goldberg J."/>
            <person name="Griggs A."/>
            <person name="Gujja S."/>
            <person name="Hansen M."/>
            <person name="Howarth C."/>
            <person name="Imamovic A."/>
            <person name="Larimer J."/>
            <person name="McCowen C."/>
            <person name="Montmayeur A."/>
            <person name="Murphy C."/>
            <person name="Neiman D."/>
            <person name="Pearson M."/>
            <person name="Priest M."/>
            <person name="Roberts A."/>
            <person name="Saif S."/>
            <person name="Shea T."/>
            <person name="Sisk P."/>
            <person name="Sykes S."/>
            <person name="Wortman J."/>
            <person name="Nusbaum C."/>
            <person name="Birren B."/>
        </authorList>
    </citation>
    <scope>NUCLEOTIDE SEQUENCE [LARGE SCALE GENOMIC DNA]</scope>
    <source>
        <strain evidence="4">ACS-171-V-Col2</strain>
    </source>
</reference>
<dbReference type="InterPro" id="IPR015947">
    <property type="entry name" value="PUA-like_sf"/>
</dbReference>
<gene>
    <name evidence="3" type="ORF">HMPREF9233_01031</name>
</gene>
<dbReference type="InterPro" id="IPR007374">
    <property type="entry name" value="ASCH_domain"/>
</dbReference>
<feature type="domain" description="ASCH" evidence="2">
    <location>
        <begin position="105"/>
        <end position="229"/>
    </location>
</feature>